<gene>
    <name evidence="2" type="ORF">PACLA_8A083825</name>
</gene>
<reference evidence="2" key="1">
    <citation type="submission" date="2020-04" db="EMBL/GenBank/DDBJ databases">
        <authorList>
            <person name="Alioto T."/>
            <person name="Alioto T."/>
            <person name="Gomez Garrido J."/>
        </authorList>
    </citation>
    <scope>NUCLEOTIDE SEQUENCE</scope>
    <source>
        <strain evidence="2">A484AB</strain>
    </source>
</reference>
<comment type="similarity">
    <text evidence="1">Belongs to the heparin-binding growth factors family.</text>
</comment>
<proteinExistence type="inferred from homology"/>
<comment type="caution">
    <text evidence="2">The sequence shown here is derived from an EMBL/GenBank/DDBJ whole genome shotgun (WGS) entry which is preliminary data.</text>
</comment>
<protein>
    <submittedName>
        <fullName evidence="2">Fibroblast growth factor 8</fullName>
    </submittedName>
</protein>
<dbReference type="Proteomes" id="UP001152795">
    <property type="component" value="Unassembled WGS sequence"/>
</dbReference>
<dbReference type="InterPro" id="IPR002209">
    <property type="entry name" value="Fibroblast_GF_fam"/>
</dbReference>
<dbReference type="InterPro" id="IPR008996">
    <property type="entry name" value="IL1/FGF"/>
</dbReference>
<dbReference type="OrthoDB" id="5966406at2759"/>
<evidence type="ECO:0000256" key="1">
    <source>
        <dbReference type="ARBA" id="ARBA00007936"/>
    </source>
</evidence>
<dbReference type="SMART" id="SM00442">
    <property type="entry name" value="FGF"/>
    <property type="match status" value="1"/>
</dbReference>
<dbReference type="SUPFAM" id="SSF50353">
    <property type="entry name" value="Cytokine"/>
    <property type="match status" value="1"/>
</dbReference>
<dbReference type="PANTHER" id="PTHR11486">
    <property type="entry name" value="FIBROBLAST GROWTH FACTOR"/>
    <property type="match status" value="1"/>
</dbReference>
<dbReference type="AlphaFoldDB" id="A0A7D9HCH9"/>
<name>A0A7D9HCH9_PARCT</name>
<organism evidence="2 3">
    <name type="scientific">Paramuricea clavata</name>
    <name type="common">Red gorgonian</name>
    <name type="synonym">Violescent sea-whip</name>
    <dbReference type="NCBI Taxonomy" id="317549"/>
    <lineage>
        <taxon>Eukaryota</taxon>
        <taxon>Metazoa</taxon>
        <taxon>Cnidaria</taxon>
        <taxon>Anthozoa</taxon>
        <taxon>Octocorallia</taxon>
        <taxon>Malacalcyonacea</taxon>
        <taxon>Plexauridae</taxon>
        <taxon>Paramuricea</taxon>
    </lineage>
</organism>
<evidence type="ECO:0000313" key="2">
    <source>
        <dbReference type="EMBL" id="CAB3978532.1"/>
    </source>
</evidence>
<dbReference type="CDD" id="cd23307">
    <property type="entry name" value="beta-trefoil_FGF8-like"/>
    <property type="match status" value="1"/>
</dbReference>
<dbReference type="EMBL" id="CACRXK020000122">
    <property type="protein sequence ID" value="CAB3978532.1"/>
    <property type="molecule type" value="Genomic_DNA"/>
</dbReference>
<evidence type="ECO:0000313" key="3">
    <source>
        <dbReference type="Proteomes" id="UP001152795"/>
    </source>
</evidence>
<dbReference type="Gene3D" id="2.80.10.50">
    <property type="match status" value="1"/>
</dbReference>
<dbReference type="GO" id="GO:0008083">
    <property type="term" value="F:growth factor activity"/>
    <property type="evidence" value="ECO:0007669"/>
    <property type="project" value="InterPro"/>
</dbReference>
<accession>A0A7D9HCH9</accession>
<dbReference type="Pfam" id="PF00167">
    <property type="entry name" value="FGF"/>
    <property type="match status" value="1"/>
</dbReference>
<sequence>MRVYGYGTASFYTYLILMLAYTETSQDILGKHYDDQRQKTDKTTPSYASTVRLYSKSSGKFVQVIRRAVNASATEGSDAALLITETDTFGKIRIKHYKSNYYICMNVKGEIIGLNEKKGRHMKRCLFRIVRTQDGYVQFISDKYGKKKKVSRYLAFRHTGEPKLFTKVLVANQRATKFLKVEVKIKKKRHAKRNIRRRRISHEFLSQEKRKHRKRQGSKICLRYLRCMHKKWKSKNRGQRITVRCSRIRRRRFCKCRCAKQ</sequence>
<keyword evidence="3" id="KW-1185">Reference proteome</keyword>